<proteinExistence type="predicted"/>
<dbReference type="Proteomes" id="UP000634136">
    <property type="component" value="Unassembled WGS sequence"/>
</dbReference>
<dbReference type="AlphaFoldDB" id="A0A834SLE2"/>
<gene>
    <name evidence="2" type="ORF">G2W53_038659</name>
</gene>
<sequence>MHLINWRAISCPKKEGDSSTLKPELGAAPVPALSIIPEQNTNYFLRTFSKNPTTLRNQFHKENRRSSKFVPDGVIGPHPNPVRYRPVLPHLLRELLLDPEGLVGRLHIKESKSRTQPDWKNLYKEEKE</sequence>
<accession>A0A834SLE2</accession>
<reference evidence="2" key="1">
    <citation type="submission" date="2020-09" db="EMBL/GenBank/DDBJ databases">
        <title>Genome-Enabled Discovery of Anthraquinone Biosynthesis in Senna tora.</title>
        <authorList>
            <person name="Kang S.-H."/>
            <person name="Pandey R.P."/>
            <person name="Lee C.-M."/>
            <person name="Sim J.-S."/>
            <person name="Jeong J.-T."/>
            <person name="Choi B.-S."/>
            <person name="Jung M."/>
            <person name="Ginzburg D."/>
            <person name="Zhao K."/>
            <person name="Won S.Y."/>
            <person name="Oh T.-J."/>
            <person name="Yu Y."/>
            <person name="Kim N.-H."/>
            <person name="Lee O.R."/>
            <person name="Lee T.-H."/>
            <person name="Bashyal P."/>
            <person name="Kim T.-S."/>
            <person name="Lee W.-H."/>
            <person name="Kawkins C."/>
            <person name="Kim C.-K."/>
            <person name="Kim J.S."/>
            <person name="Ahn B.O."/>
            <person name="Rhee S.Y."/>
            <person name="Sohng J.K."/>
        </authorList>
    </citation>
    <scope>NUCLEOTIDE SEQUENCE</scope>
    <source>
        <tissue evidence="2">Leaf</tissue>
    </source>
</reference>
<keyword evidence="3" id="KW-1185">Reference proteome</keyword>
<comment type="caution">
    <text evidence="2">The sequence shown here is derived from an EMBL/GenBank/DDBJ whole genome shotgun (WGS) entry which is preliminary data.</text>
</comment>
<keyword evidence="2" id="KW-0689">Ribosomal protein</keyword>
<dbReference type="GO" id="GO:0005840">
    <property type="term" value="C:ribosome"/>
    <property type="evidence" value="ECO:0007669"/>
    <property type="project" value="UniProtKB-KW"/>
</dbReference>
<evidence type="ECO:0000256" key="1">
    <source>
        <dbReference type="SAM" id="MobiDB-lite"/>
    </source>
</evidence>
<protein>
    <submittedName>
        <fullName evidence="2">60S ribosomal protein L39</fullName>
    </submittedName>
</protein>
<evidence type="ECO:0000313" key="3">
    <source>
        <dbReference type="Proteomes" id="UP000634136"/>
    </source>
</evidence>
<name>A0A834SLE2_9FABA</name>
<evidence type="ECO:0000313" key="2">
    <source>
        <dbReference type="EMBL" id="KAF7806498.1"/>
    </source>
</evidence>
<dbReference type="EMBL" id="JAAIUW010000012">
    <property type="protein sequence ID" value="KAF7806498.1"/>
    <property type="molecule type" value="Genomic_DNA"/>
</dbReference>
<keyword evidence="2" id="KW-0687">Ribonucleoprotein</keyword>
<feature type="region of interest" description="Disordered" evidence="1">
    <location>
        <begin position="108"/>
        <end position="128"/>
    </location>
</feature>
<organism evidence="2 3">
    <name type="scientific">Senna tora</name>
    <dbReference type="NCBI Taxonomy" id="362788"/>
    <lineage>
        <taxon>Eukaryota</taxon>
        <taxon>Viridiplantae</taxon>
        <taxon>Streptophyta</taxon>
        <taxon>Embryophyta</taxon>
        <taxon>Tracheophyta</taxon>
        <taxon>Spermatophyta</taxon>
        <taxon>Magnoliopsida</taxon>
        <taxon>eudicotyledons</taxon>
        <taxon>Gunneridae</taxon>
        <taxon>Pentapetalae</taxon>
        <taxon>rosids</taxon>
        <taxon>fabids</taxon>
        <taxon>Fabales</taxon>
        <taxon>Fabaceae</taxon>
        <taxon>Caesalpinioideae</taxon>
        <taxon>Cassia clade</taxon>
        <taxon>Senna</taxon>
    </lineage>
</organism>